<sequence length="152" mass="15817">MGPYPEGFEVTEDVRDWRVNERRARLSLDDGPLPRGIPMVESARKGWSFGGEAMLRSSEESPSPERVSPSFWGGAAKVKESASGGQPDGFARSNSSPERSGSAASTTRSVSSPVGSTARGGSPGREAVLVAKTRSVHGLGMLGRGGSLDALG</sequence>
<feature type="region of interest" description="Disordered" evidence="1">
    <location>
        <begin position="54"/>
        <end position="152"/>
    </location>
</feature>
<reference evidence="2" key="1">
    <citation type="submission" date="2021-01" db="EMBL/GenBank/DDBJ databases">
        <authorList>
            <person name="Corre E."/>
            <person name="Pelletier E."/>
            <person name="Niang G."/>
            <person name="Scheremetjew M."/>
            <person name="Finn R."/>
            <person name="Kale V."/>
            <person name="Holt S."/>
            <person name="Cochrane G."/>
            <person name="Meng A."/>
            <person name="Brown T."/>
            <person name="Cohen L."/>
        </authorList>
    </citation>
    <scope>NUCLEOTIDE SEQUENCE</scope>
    <source>
        <strain evidence="2">CCMP441</strain>
    </source>
</reference>
<proteinExistence type="predicted"/>
<gene>
    <name evidence="2" type="ORF">HAND1043_LOCUS14180</name>
</gene>
<dbReference type="AlphaFoldDB" id="A0A7S0XYJ2"/>
<accession>A0A7S0XYJ2</accession>
<protein>
    <submittedName>
        <fullName evidence="2">Uncharacterized protein</fullName>
    </submittedName>
</protein>
<dbReference type="EMBL" id="HBFK01022925">
    <property type="protein sequence ID" value="CAD8747683.1"/>
    <property type="molecule type" value="Transcribed_RNA"/>
</dbReference>
<feature type="compositionally biased region" description="Low complexity" evidence="1">
    <location>
        <begin position="60"/>
        <end position="70"/>
    </location>
</feature>
<organism evidence="2">
    <name type="scientific">Hemiselmis andersenii</name>
    <name type="common">Cryptophyte alga</name>
    <dbReference type="NCBI Taxonomy" id="464988"/>
    <lineage>
        <taxon>Eukaryota</taxon>
        <taxon>Cryptophyceae</taxon>
        <taxon>Cryptomonadales</taxon>
        <taxon>Hemiselmidaceae</taxon>
        <taxon>Hemiselmis</taxon>
    </lineage>
</organism>
<name>A0A7S0XYJ2_HEMAN</name>
<evidence type="ECO:0000313" key="2">
    <source>
        <dbReference type="EMBL" id="CAD8747683.1"/>
    </source>
</evidence>
<evidence type="ECO:0000256" key="1">
    <source>
        <dbReference type="SAM" id="MobiDB-lite"/>
    </source>
</evidence>
<feature type="compositionally biased region" description="Polar residues" evidence="1">
    <location>
        <begin position="92"/>
        <end position="115"/>
    </location>
</feature>